<dbReference type="InterPro" id="IPR000160">
    <property type="entry name" value="GGDEF_dom"/>
</dbReference>
<dbReference type="EC" id="2.7.7.65" evidence="6"/>
<dbReference type="Pfam" id="PF13426">
    <property type="entry name" value="PAS_9"/>
    <property type="match status" value="1"/>
</dbReference>
<dbReference type="Gene3D" id="3.30.450.40">
    <property type="match status" value="1"/>
</dbReference>
<dbReference type="InterPro" id="IPR000700">
    <property type="entry name" value="PAS-assoc_C"/>
</dbReference>
<keyword evidence="2" id="KW-1133">Transmembrane helix</keyword>
<keyword evidence="6" id="KW-0548">Nucleotidyltransferase</keyword>
<dbReference type="PROSITE" id="PS50113">
    <property type="entry name" value="PAC"/>
    <property type="match status" value="2"/>
</dbReference>
<dbReference type="InterPro" id="IPR003018">
    <property type="entry name" value="GAF"/>
</dbReference>
<evidence type="ECO:0000259" key="5">
    <source>
        <dbReference type="PROSITE" id="PS50887"/>
    </source>
</evidence>
<organism evidence="6 7">
    <name type="scientific">Thiopseudomonas acetoxidans</name>
    <dbReference type="NCBI Taxonomy" id="3041622"/>
    <lineage>
        <taxon>Bacteria</taxon>
        <taxon>Pseudomonadati</taxon>
        <taxon>Pseudomonadota</taxon>
        <taxon>Gammaproteobacteria</taxon>
        <taxon>Pseudomonadales</taxon>
        <taxon>Pseudomonadaceae</taxon>
        <taxon>Thiopseudomonas</taxon>
    </lineage>
</organism>
<dbReference type="PANTHER" id="PTHR46663">
    <property type="entry name" value="DIGUANYLATE CYCLASE DGCT-RELATED"/>
    <property type="match status" value="1"/>
</dbReference>
<feature type="domain" description="GGDEF" evidence="5">
    <location>
        <begin position="527"/>
        <end position="660"/>
    </location>
</feature>
<dbReference type="InterPro" id="IPR052163">
    <property type="entry name" value="DGC-Regulatory_Protein"/>
</dbReference>
<feature type="domain" description="PAC" evidence="4">
    <location>
        <begin position="153"/>
        <end position="207"/>
    </location>
</feature>
<dbReference type="InterPro" id="IPR013767">
    <property type="entry name" value="PAS_fold"/>
</dbReference>
<dbReference type="PANTHER" id="PTHR46663:SF3">
    <property type="entry name" value="SLL0267 PROTEIN"/>
    <property type="match status" value="1"/>
</dbReference>
<dbReference type="Pfam" id="PF00990">
    <property type="entry name" value="GGDEF"/>
    <property type="match status" value="1"/>
</dbReference>
<evidence type="ECO:0000259" key="3">
    <source>
        <dbReference type="PROSITE" id="PS50112"/>
    </source>
</evidence>
<dbReference type="SMART" id="SM00091">
    <property type="entry name" value="PAS"/>
    <property type="match status" value="2"/>
</dbReference>
<evidence type="ECO:0000256" key="2">
    <source>
        <dbReference type="SAM" id="Phobius"/>
    </source>
</evidence>
<protein>
    <submittedName>
        <fullName evidence="6">Diguanylate cyclase</fullName>
        <ecNumber evidence="6">2.7.7.65</ecNumber>
    </submittedName>
</protein>
<dbReference type="Gene3D" id="3.30.450.20">
    <property type="entry name" value="PAS domain"/>
    <property type="match status" value="2"/>
</dbReference>
<dbReference type="InterPro" id="IPR029787">
    <property type="entry name" value="Nucleotide_cyclase"/>
</dbReference>
<dbReference type="CDD" id="cd01949">
    <property type="entry name" value="GGDEF"/>
    <property type="match status" value="1"/>
</dbReference>
<dbReference type="SUPFAM" id="SSF55781">
    <property type="entry name" value="GAF domain-like"/>
    <property type="match status" value="1"/>
</dbReference>
<feature type="domain" description="PAC" evidence="4">
    <location>
        <begin position="443"/>
        <end position="495"/>
    </location>
</feature>
<dbReference type="SUPFAM" id="SSF55785">
    <property type="entry name" value="PYP-like sensor domain (PAS domain)"/>
    <property type="match status" value="2"/>
</dbReference>
<dbReference type="InterPro" id="IPR000014">
    <property type="entry name" value="PAS"/>
</dbReference>
<keyword evidence="2" id="KW-0472">Membrane</keyword>
<dbReference type="Pfam" id="PF00989">
    <property type="entry name" value="PAS"/>
    <property type="match status" value="1"/>
</dbReference>
<dbReference type="CDD" id="cd00130">
    <property type="entry name" value="PAS"/>
    <property type="match status" value="2"/>
</dbReference>
<dbReference type="InterPro" id="IPR029016">
    <property type="entry name" value="GAF-like_dom_sf"/>
</dbReference>
<feature type="domain" description="PAS" evidence="3">
    <location>
        <begin position="366"/>
        <end position="415"/>
    </location>
</feature>
<sequence>MDIAKKAVILRKILRYSLATLAVFALLGASALLLPKSLAEHQLWLWFSAATLTGLALLSILYAQSRRRLAKLTNRVKLTETRLRALRVAIERSPTSILVTDPKGFIEYVNPTICRFTGYSIEELIGKNSSIFNSGKTPHETYVDLWQTLARGQNWNGRFISQTKTGDIYLEQAWIAPVFDEQKKLVNYVAVKLDISEQEFALSRERLHNQVLDLLSRNKTANEIFGSIIRAVEKENQHIKCAIFLRSLDGVSLQLATAPSLPTFLHHALQQIKITSDGISVSQAAFYGKRIITDELSTQAKQVKTASAAVRAGMLACWAEPIFDVDGKVAGVLNFFKDQPGAPNKREINLIENAANLVRLVIERSQNTALLKLAETVYHTSSEAIAVTDAHGTFIHVNPAFTKITGYTAEEAIGNDHSILKSGRHSASFYDEMWASLNGSGQWQGEVWNRRKNGELYPQLLSINSTYDTDGSVKFRISLFADISKQKANEELIWRQANFDSLTGLANRRYFQEVFQHSLKMAQREKHNLAIIFIDLDEFKPINDMFGHQYGDQLLAQTAQRIKTPLRDTDIVARIGGDEFVILLAGNPSKEDALLIARRIHEHVLQPFEIDGQVSQISLSCGVSMYPEHGKTEAELIKQADIAMYHAKNLGRNQTVFFEPEL</sequence>
<evidence type="ECO:0000313" key="7">
    <source>
        <dbReference type="Proteomes" id="UP001241056"/>
    </source>
</evidence>
<keyword evidence="7" id="KW-1185">Reference proteome</keyword>
<keyword evidence="2" id="KW-0812">Transmembrane</keyword>
<dbReference type="PROSITE" id="PS50112">
    <property type="entry name" value="PAS"/>
    <property type="match status" value="2"/>
</dbReference>
<dbReference type="Proteomes" id="UP001241056">
    <property type="component" value="Unassembled WGS sequence"/>
</dbReference>
<dbReference type="SMART" id="SM00086">
    <property type="entry name" value="PAC"/>
    <property type="match status" value="2"/>
</dbReference>
<reference evidence="6 7" key="1">
    <citation type="submission" date="2023-06" db="EMBL/GenBank/DDBJ databases">
        <title>Thiopseudomonas sp. CY1220 draft genome sequence.</title>
        <authorList>
            <person name="Zhao G."/>
            <person name="An M."/>
        </authorList>
    </citation>
    <scope>NUCLEOTIDE SEQUENCE [LARGE SCALE GENOMIC DNA]</scope>
    <source>
        <strain evidence="6 7">CY1220</strain>
    </source>
</reference>
<gene>
    <name evidence="6" type="ORF">QEZ41_06970</name>
</gene>
<dbReference type="GO" id="GO:0052621">
    <property type="term" value="F:diguanylate cyclase activity"/>
    <property type="evidence" value="ECO:0007669"/>
    <property type="project" value="UniProtKB-EC"/>
</dbReference>
<dbReference type="InterPro" id="IPR001610">
    <property type="entry name" value="PAC"/>
</dbReference>
<evidence type="ECO:0000256" key="1">
    <source>
        <dbReference type="SAM" id="Coils"/>
    </source>
</evidence>
<dbReference type="PROSITE" id="PS50887">
    <property type="entry name" value="GGDEF"/>
    <property type="match status" value="1"/>
</dbReference>
<dbReference type="NCBIfam" id="TIGR00254">
    <property type="entry name" value="GGDEF"/>
    <property type="match status" value="1"/>
</dbReference>
<proteinExistence type="predicted"/>
<dbReference type="RefSeq" id="WP_289410671.1">
    <property type="nucleotide sequence ID" value="NZ_JAUCDY010000006.1"/>
</dbReference>
<dbReference type="Gene3D" id="3.30.70.270">
    <property type="match status" value="1"/>
</dbReference>
<dbReference type="InterPro" id="IPR043128">
    <property type="entry name" value="Rev_trsase/Diguanyl_cyclase"/>
</dbReference>
<feature type="coiled-coil region" evidence="1">
    <location>
        <begin position="62"/>
        <end position="89"/>
    </location>
</feature>
<accession>A0ABT7SP96</accession>
<evidence type="ECO:0000313" key="6">
    <source>
        <dbReference type="EMBL" id="MDM7858018.1"/>
    </source>
</evidence>
<dbReference type="InterPro" id="IPR035965">
    <property type="entry name" value="PAS-like_dom_sf"/>
</dbReference>
<keyword evidence="6" id="KW-0808">Transferase</keyword>
<evidence type="ECO:0000259" key="4">
    <source>
        <dbReference type="PROSITE" id="PS50113"/>
    </source>
</evidence>
<dbReference type="SMART" id="SM00267">
    <property type="entry name" value="GGDEF"/>
    <property type="match status" value="1"/>
</dbReference>
<dbReference type="SUPFAM" id="SSF55073">
    <property type="entry name" value="Nucleotide cyclase"/>
    <property type="match status" value="1"/>
</dbReference>
<dbReference type="EMBL" id="JAUCDY010000006">
    <property type="protein sequence ID" value="MDM7858018.1"/>
    <property type="molecule type" value="Genomic_DNA"/>
</dbReference>
<feature type="transmembrane region" description="Helical" evidence="2">
    <location>
        <begin position="43"/>
        <end position="63"/>
    </location>
</feature>
<feature type="domain" description="PAS" evidence="3">
    <location>
        <begin position="82"/>
        <end position="128"/>
    </location>
</feature>
<keyword evidence="1" id="KW-0175">Coiled coil</keyword>
<comment type="caution">
    <text evidence="6">The sequence shown here is derived from an EMBL/GenBank/DDBJ whole genome shotgun (WGS) entry which is preliminary data.</text>
</comment>
<dbReference type="Pfam" id="PF13185">
    <property type="entry name" value="GAF_2"/>
    <property type="match status" value="1"/>
</dbReference>
<name>A0ABT7SP96_9GAMM</name>
<dbReference type="NCBIfam" id="TIGR00229">
    <property type="entry name" value="sensory_box"/>
    <property type="match status" value="2"/>
</dbReference>